<dbReference type="EMBL" id="JAAGNN010000001">
    <property type="protein sequence ID" value="KAF4093894.1"/>
    <property type="molecule type" value="Genomic_DNA"/>
</dbReference>
<evidence type="ECO:0000313" key="3">
    <source>
        <dbReference type="Proteomes" id="UP000593565"/>
    </source>
</evidence>
<keyword evidence="3" id="KW-1185">Reference proteome</keyword>
<evidence type="ECO:0000256" key="1">
    <source>
        <dbReference type="SAM" id="MobiDB-lite"/>
    </source>
</evidence>
<accession>A0A7J6BFQ4</accession>
<dbReference type="AlphaFoldDB" id="A0A7J6BFQ4"/>
<dbReference type="Proteomes" id="UP000593565">
    <property type="component" value="Unassembled WGS sequence"/>
</dbReference>
<sequence length="82" mass="8976">MVSLRQLRSPHLRSAIHRSSPSSPPRPSLSSSPLVLLPKPRSGPSSCLNEDITFQTDISFPLLAPVLLRLLDVMTNLGEAYI</sequence>
<gene>
    <name evidence="2" type="ORF">AMELA_G00006760</name>
</gene>
<evidence type="ECO:0000313" key="2">
    <source>
        <dbReference type="EMBL" id="KAF4093894.1"/>
    </source>
</evidence>
<name>A0A7J6BFQ4_AMEME</name>
<proteinExistence type="predicted"/>
<feature type="region of interest" description="Disordered" evidence="1">
    <location>
        <begin position="1"/>
        <end position="35"/>
    </location>
</feature>
<comment type="caution">
    <text evidence="2">The sequence shown here is derived from an EMBL/GenBank/DDBJ whole genome shotgun (WGS) entry which is preliminary data.</text>
</comment>
<organism evidence="2 3">
    <name type="scientific">Ameiurus melas</name>
    <name type="common">Black bullhead</name>
    <name type="synonym">Silurus melas</name>
    <dbReference type="NCBI Taxonomy" id="219545"/>
    <lineage>
        <taxon>Eukaryota</taxon>
        <taxon>Metazoa</taxon>
        <taxon>Chordata</taxon>
        <taxon>Craniata</taxon>
        <taxon>Vertebrata</taxon>
        <taxon>Euteleostomi</taxon>
        <taxon>Actinopterygii</taxon>
        <taxon>Neopterygii</taxon>
        <taxon>Teleostei</taxon>
        <taxon>Ostariophysi</taxon>
        <taxon>Siluriformes</taxon>
        <taxon>Ictaluridae</taxon>
        <taxon>Ameiurus</taxon>
    </lineage>
</organism>
<protein>
    <submittedName>
        <fullName evidence="2">Uncharacterized protein</fullName>
    </submittedName>
</protein>
<reference evidence="2 3" key="1">
    <citation type="submission" date="2020-02" db="EMBL/GenBank/DDBJ databases">
        <title>A chromosome-scale genome assembly of the black bullhead catfish (Ameiurus melas).</title>
        <authorList>
            <person name="Wen M."/>
            <person name="Zham M."/>
            <person name="Cabau C."/>
            <person name="Klopp C."/>
            <person name="Donnadieu C."/>
            <person name="Roques C."/>
            <person name="Bouchez O."/>
            <person name="Lampietro C."/>
            <person name="Jouanno E."/>
            <person name="Herpin A."/>
            <person name="Louis A."/>
            <person name="Berthelot C."/>
            <person name="Parey E."/>
            <person name="Roest-Crollius H."/>
            <person name="Braasch I."/>
            <person name="Postlethwait J."/>
            <person name="Robinson-Rechavi M."/>
            <person name="Echchiki A."/>
            <person name="Begum T."/>
            <person name="Montfort J."/>
            <person name="Schartl M."/>
            <person name="Bobe J."/>
            <person name="Guiguen Y."/>
        </authorList>
    </citation>
    <scope>NUCLEOTIDE SEQUENCE [LARGE SCALE GENOMIC DNA]</scope>
    <source>
        <strain evidence="2">M_S1</strain>
        <tissue evidence="2">Blood</tissue>
    </source>
</reference>